<dbReference type="CDD" id="cd04301">
    <property type="entry name" value="NAT_SF"/>
    <property type="match status" value="1"/>
</dbReference>
<dbReference type="PANTHER" id="PTHR47408">
    <property type="entry name" value="PROTEIN CBG01304-RELATED"/>
    <property type="match status" value="1"/>
</dbReference>
<reference evidence="2 3" key="1">
    <citation type="submission" date="2024-10" db="EMBL/GenBank/DDBJ databases">
        <authorList>
            <person name="Kim D."/>
        </authorList>
    </citation>
    <scope>NUCLEOTIDE SEQUENCE [LARGE SCALE GENOMIC DNA]</scope>
    <source>
        <strain evidence="2">BH-2024</strain>
    </source>
</reference>
<organism evidence="2 3">
    <name type="scientific">Heterodera trifolii</name>
    <dbReference type="NCBI Taxonomy" id="157864"/>
    <lineage>
        <taxon>Eukaryota</taxon>
        <taxon>Metazoa</taxon>
        <taxon>Ecdysozoa</taxon>
        <taxon>Nematoda</taxon>
        <taxon>Chromadorea</taxon>
        <taxon>Rhabditida</taxon>
        <taxon>Tylenchina</taxon>
        <taxon>Tylenchomorpha</taxon>
        <taxon>Tylenchoidea</taxon>
        <taxon>Heteroderidae</taxon>
        <taxon>Heteroderinae</taxon>
        <taxon>Heterodera</taxon>
    </lineage>
</organism>
<feature type="domain" description="N-acetyltransferase" evidence="1">
    <location>
        <begin position="76"/>
        <end position="211"/>
    </location>
</feature>
<gene>
    <name evidence="2" type="ORF">niasHT_032086</name>
</gene>
<dbReference type="Proteomes" id="UP001620626">
    <property type="component" value="Unassembled WGS sequence"/>
</dbReference>
<accession>A0ABD2I9K6</accession>
<dbReference type="InterPro" id="IPR000182">
    <property type="entry name" value="GNAT_dom"/>
</dbReference>
<dbReference type="AlphaFoldDB" id="A0ABD2I9K6"/>
<dbReference type="InterPro" id="IPR016181">
    <property type="entry name" value="Acyl_CoA_acyltransferase"/>
</dbReference>
<comment type="caution">
    <text evidence="2">The sequence shown here is derived from an EMBL/GenBank/DDBJ whole genome shotgun (WGS) entry which is preliminary data.</text>
</comment>
<dbReference type="SUPFAM" id="SSF55729">
    <property type="entry name" value="Acyl-CoA N-acyltransferases (Nat)"/>
    <property type="match status" value="1"/>
</dbReference>
<dbReference type="PANTHER" id="PTHR47408:SF1">
    <property type="entry name" value="N-ACETYLTRANSFERASE DOMAIN-CONTAINING PROTEIN"/>
    <property type="match status" value="1"/>
</dbReference>
<keyword evidence="3" id="KW-1185">Reference proteome</keyword>
<dbReference type="Gene3D" id="3.40.630.30">
    <property type="match status" value="1"/>
</dbReference>
<sequence length="381" mass="43162">MSIIRRQFATKVFSPQLASNKMALLPLRHCVSVATPTQNAAPYNPSPTTAQTLDTFGIGTAVQPPAPKWQKAGLRIELNCADEQIFQSIVQEIVDRFGWDNSAYDYAMWRKAFGPNNFGMFFALDENRVPMASTSIAVYPKIAHWSMYYVKERFRGHKLGRALTQRAMEMAGDRHIFGYGVAEMWAKYAEEYGMCHFLDWQLWSLLAKSADVRPERLDNDSSVVMKDWQEVPFQKLLNFDVQQTAGIDRSMYLREALRLPESVAKVAISKETGEVVGMCQARHLMSRRIGISLFYAEKASVASSLLRAVLLQFAGPDPSAKFDSLLYKTPSTNAESMRILRQLIQNGPVQRHILTPQFTRHSLPFPGQRIFSISDEHVSLI</sequence>
<dbReference type="EMBL" id="JBICBT010001268">
    <property type="protein sequence ID" value="KAL3075883.1"/>
    <property type="molecule type" value="Genomic_DNA"/>
</dbReference>
<dbReference type="Pfam" id="PF00583">
    <property type="entry name" value="Acetyltransf_1"/>
    <property type="match status" value="1"/>
</dbReference>
<evidence type="ECO:0000259" key="1">
    <source>
        <dbReference type="PROSITE" id="PS51186"/>
    </source>
</evidence>
<evidence type="ECO:0000313" key="2">
    <source>
        <dbReference type="EMBL" id="KAL3075883.1"/>
    </source>
</evidence>
<protein>
    <recommendedName>
        <fullName evidence="1">N-acetyltransferase domain-containing protein</fullName>
    </recommendedName>
</protein>
<evidence type="ECO:0000313" key="3">
    <source>
        <dbReference type="Proteomes" id="UP001620626"/>
    </source>
</evidence>
<dbReference type="PROSITE" id="PS51186">
    <property type="entry name" value="GNAT"/>
    <property type="match status" value="1"/>
</dbReference>
<name>A0ABD2I9K6_9BILA</name>
<proteinExistence type="predicted"/>